<evidence type="ECO:0000313" key="4">
    <source>
        <dbReference type="EMBL" id="RKN44527.1"/>
    </source>
</evidence>
<keyword evidence="2" id="KW-0812">Transmembrane</keyword>
<feature type="transmembrane region" description="Helical" evidence="2">
    <location>
        <begin position="107"/>
        <end position="124"/>
    </location>
</feature>
<feature type="domain" description="DUF1707" evidence="3">
    <location>
        <begin position="1"/>
        <end position="53"/>
    </location>
</feature>
<dbReference type="PANTHER" id="PTHR40763">
    <property type="entry name" value="MEMBRANE PROTEIN-RELATED"/>
    <property type="match status" value="1"/>
</dbReference>
<evidence type="ECO:0000256" key="1">
    <source>
        <dbReference type="SAM" id="MobiDB-lite"/>
    </source>
</evidence>
<evidence type="ECO:0000259" key="3">
    <source>
        <dbReference type="Pfam" id="PF08044"/>
    </source>
</evidence>
<evidence type="ECO:0000313" key="5">
    <source>
        <dbReference type="Proteomes" id="UP000281726"/>
    </source>
</evidence>
<gene>
    <name evidence="4" type="ORF">D7223_19060</name>
</gene>
<dbReference type="PANTHER" id="PTHR40763:SF4">
    <property type="entry name" value="DUF1707 DOMAIN-CONTAINING PROTEIN"/>
    <property type="match status" value="1"/>
</dbReference>
<feature type="region of interest" description="Disordered" evidence="1">
    <location>
        <begin position="160"/>
        <end position="191"/>
    </location>
</feature>
<organism evidence="4 5">
    <name type="scientific">Micromonospora endolithica</name>
    <dbReference type="NCBI Taxonomy" id="230091"/>
    <lineage>
        <taxon>Bacteria</taxon>
        <taxon>Bacillati</taxon>
        <taxon>Actinomycetota</taxon>
        <taxon>Actinomycetes</taxon>
        <taxon>Micromonosporales</taxon>
        <taxon>Micromonosporaceae</taxon>
        <taxon>Micromonospora</taxon>
    </lineage>
</organism>
<keyword evidence="2" id="KW-1133">Transmembrane helix</keyword>
<comment type="caution">
    <text evidence="4">The sequence shown here is derived from an EMBL/GenBank/DDBJ whole genome shotgun (WGS) entry which is preliminary data.</text>
</comment>
<dbReference type="EMBL" id="RBAK01000007">
    <property type="protein sequence ID" value="RKN44527.1"/>
    <property type="molecule type" value="Genomic_DNA"/>
</dbReference>
<dbReference type="Proteomes" id="UP000281726">
    <property type="component" value="Unassembled WGS sequence"/>
</dbReference>
<dbReference type="Pfam" id="PF08044">
    <property type="entry name" value="DUF1707"/>
    <property type="match status" value="1"/>
</dbReference>
<dbReference type="OrthoDB" id="3748531at2"/>
<protein>
    <submittedName>
        <fullName evidence="4">DUF1707 domain-containing protein</fullName>
    </submittedName>
</protein>
<sequence length="191" mass="20844">MRAADADRQAVADRLRVAVDEGRLDLHEYDERLQRAYAARTYADLTDLVADLPAPAAGPTWGAERPAPAGAEASALAVAGAAVPARTADPSGRPVTARWLAEVWEPYLKVVGIVLAVWAVTSVLSGEALYFWPGWVAGPWGAVVLVRTVSGITSGEPRRWAAQEERRRQRRREKRARKRERKAAKRALGEG</sequence>
<feature type="compositionally biased region" description="Basic residues" evidence="1">
    <location>
        <begin position="168"/>
        <end position="185"/>
    </location>
</feature>
<dbReference type="InterPro" id="IPR012551">
    <property type="entry name" value="DUF1707_SHOCT-like"/>
</dbReference>
<evidence type="ECO:0000256" key="2">
    <source>
        <dbReference type="SAM" id="Phobius"/>
    </source>
</evidence>
<accession>A0A3A9ZB77</accession>
<reference evidence="4 5" key="1">
    <citation type="journal article" date="2004" name="Syst. Appl. Microbiol.">
        <title>Cryptoendolithic actinomycetes from antarctic sandstone rock samples: Micromonospora endolithica sp. nov. and two isolates related to Micromonospora coerulea Jensen 1932.</title>
        <authorList>
            <person name="Hirsch P."/>
            <person name="Mevs U."/>
            <person name="Kroppenstedt R.M."/>
            <person name="Schumann P."/>
            <person name="Stackebrandt E."/>
        </authorList>
    </citation>
    <scope>NUCLEOTIDE SEQUENCE [LARGE SCALE GENOMIC DNA]</scope>
    <source>
        <strain evidence="4 5">JCM 12677</strain>
    </source>
</reference>
<name>A0A3A9ZB77_9ACTN</name>
<keyword evidence="2" id="KW-0472">Membrane</keyword>
<proteinExistence type="predicted"/>
<keyword evidence="5" id="KW-1185">Reference proteome</keyword>
<dbReference type="AlphaFoldDB" id="A0A3A9ZB77"/>